<sequence length="202" mass="22818">MLQRLRYLEVIGCDMMQELDIKAPNISTFFYGGCCRQLSLGETLQKENIHMIFSGAVHYAHVELPSSMPNLKIATIRSSGEMANIPMLHSKFLHLKKLSIALSTITFSPAYDYFSLVSFLDACPFLENLILDVRFCSYFCDFSSYHSGTMTILFLFILGIKDRDGACLHFHGSLEPEEDARTLASQGEESEDPRIHVCKEAD</sequence>
<feature type="region of interest" description="Disordered" evidence="1">
    <location>
        <begin position="181"/>
        <end position="202"/>
    </location>
</feature>
<protein>
    <recommendedName>
        <fullName evidence="2">At1g61320/AtMIF1 LRR domain-containing protein</fullName>
    </recommendedName>
</protein>
<organism evidence="3 4">
    <name type="scientific">Panicum virgatum</name>
    <name type="common">Blackwell switchgrass</name>
    <dbReference type="NCBI Taxonomy" id="38727"/>
    <lineage>
        <taxon>Eukaryota</taxon>
        <taxon>Viridiplantae</taxon>
        <taxon>Streptophyta</taxon>
        <taxon>Embryophyta</taxon>
        <taxon>Tracheophyta</taxon>
        <taxon>Spermatophyta</taxon>
        <taxon>Magnoliopsida</taxon>
        <taxon>Liliopsida</taxon>
        <taxon>Poales</taxon>
        <taxon>Poaceae</taxon>
        <taxon>PACMAD clade</taxon>
        <taxon>Panicoideae</taxon>
        <taxon>Panicodae</taxon>
        <taxon>Paniceae</taxon>
        <taxon>Panicinae</taxon>
        <taxon>Panicum</taxon>
        <taxon>Panicum sect. Hiantes</taxon>
    </lineage>
</organism>
<dbReference type="Pfam" id="PF23622">
    <property type="entry name" value="LRR_At1g61320_AtMIF1"/>
    <property type="match status" value="1"/>
</dbReference>
<proteinExistence type="predicted"/>
<reference evidence="3" key="1">
    <citation type="submission" date="2020-05" db="EMBL/GenBank/DDBJ databases">
        <title>WGS assembly of Panicum virgatum.</title>
        <authorList>
            <person name="Lovell J.T."/>
            <person name="Jenkins J."/>
            <person name="Shu S."/>
            <person name="Juenger T.E."/>
            <person name="Schmutz J."/>
        </authorList>
    </citation>
    <scope>NUCLEOTIDE SEQUENCE</scope>
    <source>
        <strain evidence="3">AP13</strain>
    </source>
</reference>
<evidence type="ECO:0000259" key="2">
    <source>
        <dbReference type="Pfam" id="PF23622"/>
    </source>
</evidence>
<name>A0A8T0N0Q6_PANVG</name>
<dbReference type="Proteomes" id="UP000823388">
    <property type="component" value="Chromosome 9N"/>
</dbReference>
<evidence type="ECO:0000313" key="4">
    <source>
        <dbReference type="Proteomes" id="UP000823388"/>
    </source>
</evidence>
<dbReference type="InterPro" id="IPR053772">
    <property type="entry name" value="At1g61320/At1g61330-like"/>
</dbReference>
<feature type="compositionally biased region" description="Basic and acidic residues" evidence="1">
    <location>
        <begin position="192"/>
        <end position="202"/>
    </location>
</feature>
<gene>
    <name evidence="3" type="ORF">PVAP13_9NG740977</name>
</gene>
<keyword evidence="4" id="KW-1185">Reference proteome</keyword>
<dbReference type="PANTHER" id="PTHR34145:SF16">
    <property type="entry name" value="F-BOX DOMAIN-CONTAINING PROTEIN"/>
    <property type="match status" value="1"/>
</dbReference>
<comment type="caution">
    <text evidence="3">The sequence shown here is derived from an EMBL/GenBank/DDBJ whole genome shotgun (WGS) entry which is preliminary data.</text>
</comment>
<dbReference type="EMBL" id="CM029054">
    <property type="protein sequence ID" value="KAG2543351.1"/>
    <property type="molecule type" value="Genomic_DNA"/>
</dbReference>
<accession>A0A8T0N0Q6</accession>
<dbReference type="AlphaFoldDB" id="A0A8T0N0Q6"/>
<feature type="domain" description="At1g61320/AtMIF1 LRR" evidence="2">
    <location>
        <begin position="1"/>
        <end position="134"/>
    </location>
</feature>
<evidence type="ECO:0000313" key="3">
    <source>
        <dbReference type="EMBL" id="KAG2543351.1"/>
    </source>
</evidence>
<dbReference type="OrthoDB" id="600819at2759"/>
<dbReference type="PANTHER" id="PTHR34145">
    <property type="entry name" value="OS02G0105600 PROTEIN"/>
    <property type="match status" value="1"/>
</dbReference>
<dbReference type="InterPro" id="IPR055357">
    <property type="entry name" value="LRR_At1g61320_AtMIF1"/>
</dbReference>
<evidence type="ECO:0000256" key="1">
    <source>
        <dbReference type="SAM" id="MobiDB-lite"/>
    </source>
</evidence>